<dbReference type="InterPro" id="IPR016181">
    <property type="entry name" value="Acyl_CoA_acyltransferase"/>
</dbReference>
<feature type="transmembrane region" description="Helical" evidence="13">
    <location>
        <begin position="93"/>
        <end position="117"/>
    </location>
</feature>
<dbReference type="InterPro" id="IPR051211">
    <property type="entry name" value="PG_lysyltransferase"/>
</dbReference>
<feature type="domain" description="Phosphatidylglycerol lysyltransferase C-terminal" evidence="14">
    <location>
        <begin position="531"/>
        <end position="823"/>
    </location>
</feature>
<organism evidence="15 16">
    <name type="scientific">Staphylococcus argensis</name>
    <dbReference type="NCBI Taxonomy" id="1607738"/>
    <lineage>
        <taxon>Bacteria</taxon>
        <taxon>Bacillati</taxon>
        <taxon>Bacillota</taxon>
        <taxon>Bacilli</taxon>
        <taxon>Bacillales</taxon>
        <taxon>Staphylococcaceae</taxon>
        <taxon>Staphylococcus</taxon>
    </lineage>
</organism>
<protein>
    <recommendedName>
        <fullName evidence="4 13">Phosphatidylglycerol lysyltransferase</fullName>
        <ecNumber evidence="3 13">2.3.2.3</ecNumber>
    </recommendedName>
    <alternativeName>
        <fullName evidence="13">Lysylphosphatidylglycerol synthase</fullName>
    </alternativeName>
</protein>
<keyword evidence="6 13" id="KW-0808">Transferase</keyword>
<evidence type="ECO:0000256" key="11">
    <source>
        <dbReference type="ARBA" id="ARBA00023251"/>
    </source>
</evidence>
<keyword evidence="16" id="KW-1185">Reference proteome</keyword>
<dbReference type="PANTHER" id="PTHR34697">
    <property type="entry name" value="PHOSPHATIDYLGLYCEROL LYSYLTRANSFERASE"/>
    <property type="match status" value="1"/>
</dbReference>
<dbReference type="NCBIfam" id="NF033480">
    <property type="entry name" value="bifunc_MprF"/>
    <property type="match status" value="1"/>
</dbReference>
<dbReference type="EMBL" id="PPPX01000001">
    <property type="protein sequence ID" value="POA09916.1"/>
    <property type="molecule type" value="Genomic_DNA"/>
</dbReference>
<feature type="transmembrane region" description="Helical" evidence="13">
    <location>
        <begin position="12"/>
        <end position="33"/>
    </location>
</feature>
<comment type="caution">
    <text evidence="15">The sequence shown here is derived from an EMBL/GenBank/DDBJ whole genome shotgun (WGS) entry which is preliminary data.</text>
</comment>
<dbReference type="Proteomes" id="UP000242712">
    <property type="component" value="Unassembled WGS sequence"/>
</dbReference>
<evidence type="ECO:0000313" key="15">
    <source>
        <dbReference type="EMBL" id="POA09916.1"/>
    </source>
</evidence>
<dbReference type="GO" id="GO:0055091">
    <property type="term" value="P:phospholipid homeostasis"/>
    <property type="evidence" value="ECO:0007669"/>
    <property type="project" value="TreeGrafter"/>
</dbReference>
<dbReference type="AlphaFoldDB" id="A0A2K4FF95"/>
<dbReference type="PANTHER" id="PTHR34697:SF2">
    <property type="entry name" value="PHOSPHATIDYLGLYCEROL LYSYLTRANSFERASE"/>
    <property type="match status" value="1"/>
</dbReference>
<feature type="transmembrane region" description="Helical" evidence="13">
    <location>
        <begin position="129"/>
        <end position="158"/>
    </location>
</feature>
<feature type="transmembrane region" description="Helical" evidence="13">
    <location>
        <begin position="371"/>
        <end position="394"/>
    </location>
</feature>
<dbReference type="GeneID" id="98297501"/>
<dbReference type="InterPro" id="IPR022791">
    <property type="entry name" value="L-PG_synthase/AglD"/>
</dbReference>
<dbReference type="GO" id="GO:0050071">
    <property type="term" value="F:phosphatidylglycerol lysyltransferase activity"/>
    <property type="evidence" value="ECO:0007669"/>
    <property type="project" value="UniProtKB-EC"/>
</dbReference>
<evidence type="ECO:0000256" key="9">
    <source>
        <dbReference type="ARBA" id="ARBA00023098"/>
    </source>
</evidence>
<keyword evidence="11 13" id="KW-0046">Antibiotic resistance</keyword>
<evidence type="ECO:0000256" key="10">
    <source>
        <dbReference type="ARBA" id="ARBA00023136"/>
    </source>
</evidence>
<sequence>MTQASKQRKNKLFSILKFCFALILFIIVIYSLYNELKHIDPKDVILTFSKTDRMSLITLFFSGGAAVILLSLYDVALTKILKLNISIWRTLRVGYIINAFNALIGFGGFIGASARFLVYKQYTTRYKELIHTISIILLSMLTGLSLLSILVVCHVFNVSNVFTPFPWIHWLLYLVALFLPIFVIVTIIKPVQGNNKFAGVYCTLISSLEWMAASGVLFMAMKVVNIDTHYSTYMGIFIIASLSGLISFIPGGLGAFDLVMLLGLKAIGVSEDKVVLALLLYRFAYYFFPVLVALILSIFEFGGSAKRYLEESDRLMPAREITAFLMSFQKDVKQRIPALSMSLLLIFTSIFFFINNVNIIDDGLYSKDHSFYYILVAIHTTACLLILLNILGVFALSKRAILFEIVSIILIIGVTFWTYASYISLLWLIVILILLIVLYRGALVLKRPLRVGKLIGSIIVSGLALYLNHVWIAHFFYTLDMYHIEANTSLLRYYFWITLFFVILIVGAIVWYFERKTTLPHDQDSLSQCEAIIDEYGGHYLSHLIYSGDKDFYLSEAEDAFIMYKQKHNAYIVLGDPIGNPQSYYAMLEQFYKHAHYLGYDVIFYQVTDRYLSLYHSFGNQFFKLGEEAIIDLTQFTMSGKKNRGLRATMNKFKDLNMSFEVVELPFDTEFVKALRHISDEWLDGRKEMAFSVGSFDEFYLSQAPIAVIKNAENKIIAFCNLMPTYYEDTLSVDLIRWGSETDLPLMDVLYLNILLWAQEKGYRHFNMGMATLSNVGQASFAFTGEKIAGRVFEHFNGLYRFQGLRRYKEKFKPLWKPRFIVYRKHNSLWLSMVRVVRAIRK</sequence>
<keyword evidence="5" id="KW-1003">Cell membrane</keyword>
<feature type="transmembrane region" description="Helical" evidence="13">
    <location>
        <begin position="454"/>
        <end position="473"/>
    </location>
</feature>
<evidence type="ECO:0000259" key="14">
    <source>
        <dbReference type="Pfam" id="PF09924"/>
    </source>
</evidence>
<feature type="transmembrane region" description="Helical" evidence="13">
    <location>
        <begin position="197"/>
        <end position="221"/>
    </location>
</feature>
<evidence type="ECO:0000256" key="12">
    <source>
        <dbReference type="ARBA" id="ARBA00047540"/>
    </source>
</evidence>
<comment type="subcellular location">
    <subcellularLocation>
        <location evidence="1 13">Cell membrane</location>
        <topology evidence="1 13">Multi-pass membrane protein</topology>
    </subcellularLocation>
</comment>
<dbReference type="Pfam" id="PF03706">
    <property type="entry name" value="LPG_synthase_TM"/>
    <property type="match status" value="1"/>
</dbReference>
<evidence type="ECO:0000313" key="16">
    <source>
        <dbReference type="Proteomes" id="UP000242712"/>
    </source>
</evidence>
<evidence type="ECO:0000256" key="3">
    <source>
        <dbReference type="ARBA" id="ARBA00012014"/>
    </source>
</evidence>
<keyword evidence="10 13" id="KW-0472">Membrane</keyword>
<feature type="transmembrane region" description="Helical" evidence="13">
    <location>
        <begin position="276"/>
        <end position="299"/>
    </location>
</feature>
<dbReference type="SUPFAM" id="SSF55729">
    <property type="entry name" value="Acyl-CoA N-acyltransferases (Nat)"/>
    <property type="match status" value="1"/>
</dbReference>
<keyword evidence="8 13" id="KW-1133">Transmembrane helix</keyword>
<feature type="transmembrane region" description="Helical" evidence="13">
    <location>
        <begin position="170"/>
        <end position="191"/>
    </location>
</feature>
<comment type="catalytic activity">
    <reaction evidence="12 13">
        <text>L-lysyl-tRNA(Lys) + a 1,2-diacyl-sn-glycero-3-phospho-(1'-sn-glycerol) = a 1,2-diacyl-sn-glycero-3-phospho-1'-(3'-O-L-lysyl)-sn-glycerol + tRNA(Lys)</text>
        <dbReference type="Rhea" id="RHEA:10668"/>
        <dbReference type="Rhea" id="RHEA-COMP:9696"/>
        <dbReference type="Rhea" id="RHEA-COMP:9697"/>
        <dbReference type="ChEBI" id="CHEBI:64716"/>
        <dbReference type="ChEBI" id="CHEBI:75792"/>
        <dbReference type="ChEBI" id="CHEBI:78442"/>
        <dbReference type="ChEBI" id="CHEBI:78529"/>
        <dbReference type="EC" id="2.3.2.3"/>
    </reaction>
</comment>
<evidence type="ECO:0000256" key="5">
    <source>
        <dbReference type="ARBA" id="ARBA00022475"/>
    </source>
</evidence>
<dbReference type="InterPro" id="IPR024320">
    <property type="entry name" value="LPG_synthase_C"/>
</dbReference>
<evidence type="ECO:0000256" key="1">
    <source>
        <dbReference type="ARBA" id="ARBA00004651"/>
    </source>
</evidence>
<accession>A0A2K4FF95</accession>
<evidence type="ECO:0000256" key="6">
    <source>
        <dbReference type="ARBA" id="ARBA00022679"/>
    </source>
</evidence>
<dbReference type="OrthoDB" id="145485at2"/>
<dbReference type="EC" id="2.3.2.3" evidence="3 13"/>
<comment type="similarity">
    <text evidence="2 13">Belongs to the LPG synthase family.</text>
</comment>
<evidence type="ECO:0000256" key="8">
    <source>
        <dbReference type="ARBA" id="ARBA00022989"/>
    </source>
</evidence>
<keyword evidence="7 13" id="KW-0812">Transmembrane</keyword>
<evidence type="ECO:0000256" key="13">
    <source>
        <dbReference type="RuleBase" id="RU363042"/>
    </source>
</evidence>
<dbReference type="GO" id="GO:0046677">
    <property type="term" value="P:response to antibiotic"/>
    <property type="evidence" value="ECO:0007669"/>
    <property type="project" value="UniProtKB-KW"/>
</dbReference>
<evidence type="ECO:0000256" key="7">
    <source>
        <dbReference type="ARBA" id="ARBA00022692"/>
    </source>
</evidence>
<proteinExistence type="inferred from homology"/>
<feature type="transmembrane region" description="Helical" evidence="13">
    <location>
        <begin position="425"/>
        <end position="442"/>
    </location>
</feature>
<gene>
    <name evidence="13" type="primary">mprF</name>
    <name evidence="15" type="ORF">CD039_03980</name>
</gene>
<dbReference type="GO" id="GO:0005886">
    <property type="term" value="C:plasma membrane"/>
    <property type="evidence" value="ECO:0007669"/>
    <property type="project" value="UniProtKB-SubCell"/>
</dbReference>
<feature type="transmembrane region" description="Helical" evidence="13">
    <location>
        <begin position="53"/>
        <end position="73"/>
    </location>
</feature>
<evidence type="ECO:0000256" key="2">
    <source>
        <dbReference type="ARBA" id="ARBA00008627"/>
    </source>
</evidence>
<feature type="transmembrane region" description="Helical" evidence="13">
    <location>
        <begin position="233"/>
        <end position="256"/>
    </location>
</feature>
<feature type="transmembrane region" description="Helical" evidence="13">
    <location>
        <begin position="336"/>
        <end position="359"/>
    </location>
</feature>
<keyword evidence="9 13" id="KW-0443">Lipid metabolism</keyword>
<name>A0A2K4FF95_9STAP</name>
<dbReference type="Pfam" id="PF09924">
    <property type="entry name" value="LPG_synthase_C"/>
    <property type="match status" value="1"/>
</dbReference>
<reference evidence="15 16" key="1">
    <citation type="submission" date="2017-08" db="EMBL/GenBank/DDBJ databases">
        <title>Draft genome sequences of 64 type strains of genus Staph aureus.</title>
        <authorList>
            <person name="Cole K."/>
            <person name="Golubchik T."/>
            <person name="Russell J."/>
            <person name="Foster D."/>
            <person name="Llewelyn M."/>
            <person name="Wilson D."/>
            <person name="Crook D."/>
            <person name="Paul J."/>
        </authorList>
    </citation>
    <scope>NUCLEOTIDE SEQUENCE [LARGE SCALE GENOMIC DNA]</scope>
    <source>
        <strain evidence="15 16">DSM 29875</strain>
    </source>
</reference>
<evidence type="ECO:0000256" key="4">
    <source>
        <dbReference type="ARBA" id="ARBA00021546"/>
    </source>
</evidence>
<dbReference type="GO" id="GO:0006629">
    <property type="term" value="P:lipid metabolic process"/>
    <property type="evidence" value="ECO:0007669"/>
    <property type="project" value="UniProtKB-KW"/>
</dbReference>
<dbReference type="RefSeq" id="WP_103371217.1">
    <property type="nucleotide sequence ID" value="NZ_CBCRVO010000001.1"/>
</dbReference>
<feature type="transmembrane region" description="Helical" evidence="13">
    <location>
        <begin position="401"/>
        <end position="419"/>
    </location>
</feature>
<feature type="transmembrane region" description="Helical" evidence="13">
    <location>
        <begin position="493"/>
        <end position="513"/>
    </location>
</feature>
<comment type="function">
    <text evidence="13">Catalyzes the transfer of a lysyl group from L-lysyl-tRNA(Lys) to membrane-bound phosphatidylglycerol (PG), which produces lysylphosphatidylglycerol (LPG), a major component of the bacterial membrane with a positive net charge. LPG synthesis contributes to bacterial virulence as it is involved in the resistance mechanism against cationic antimicrobial peptides (CAMP) produces by the host's immune system (defensins, cathelicidins) and by the competing microorganisms.</text>
</comment>